<dbReference type="Gene3D" id="3.40.30.10">
    <property type="entry name" value="Glutaredoxin"/>
    <property type="match status" value="1"/>
</dbReference>
<keyword evidence="4" id="KW-1185">Reference proteome</keyword>
<reference evidence="3" key="2">
    <citation type="submission" date="2020-09" db="EMBL/GenBank/DDBJ databases">
        <authorList>
            <person name="Sun Q."/>
            <person name="Kim S."/>
        </authorList>
    </citation>
    <scope>NUCLEOTIDE SEQUENCE</scope>
    <source>
        <strain evidence="3">KCTC 12988</strain>
    </source>
</reference>
<evidence type="ECO:0000313" key="4">
    <source>
        <dbReference type="Proteomes" id="UP000644507"/>
    </source>
</evidence>
<gene>
    <name evidence="3" type="ORF">GCM10007100_18680</name>
</gene>
<evidence type="ECO:0000259" key="2">
    <source>
        <dbReference type="PROSITE" id="PS51352"/>
    </source>
</evidence>
<protein>
    <recommendedName>
        <fullName evidence="2">Thioredoxin domain-containing protein</fullName>
    </recommendedName>
</protein>
<feature type="signal peptide" evidence="1">
    <location>
        <begin position="1"/>
        <end position="24"/>
    </location>
</feature>
<comment type="caution">
    <text evidence="3">The sequence shown here is derived from an EMBL/GenBank/DDBJ whole genome shotgun (WGS) entry which is preliminary data.</text>
</comment>
<dbReference type="EMBL" id="BMXI01000007">
    <property type="protein sequence ID" value="GHC52615.1"/>
    <property type="molecule type" value="Genomic_DNA"/>
</dbReference>
<dbReference type="InterPro" id="IPR013766">
    <property type="entry name" value="Thioredoxin_domain"/>
</dbReference>
<dbReference type="AlphaFoldDB" id="A0A918TL23"/>
<organism evidence="3 4">
    <name type="scientific">Roseibacillus persicicus</name>
    <dbReference type="NCBI Taxonomy" id="454148"/>
    <lineage>
        <taxon>Bacteria</taxon>
        <taxon>Pseudomonadati</taxon>
        <taxon>Verrucomicrobiota</taxon>
        <taxon>Verrucomicrobiia</taxon>
        <taxon>Verrucomicrobiales</taxon>
        <taxon>Verrucomicrobiaceae</taxon>
        <taxon>Roseibacillus</taxon>
    </lineage>
</organism>
<evidence type="ECO:0000256" key="1">
    <source>
        <dbReference type="SAM" id="SignalP"/>
    </source>
</evidence>
<reference evidence="3" key="1">
    <citation type="journal article" date="2014" name="Int. J. Syst. Evol. Microbiol.">
        <title>Complete genome sequence of Corynebacterium casei LMG S-19264T (=DSM 44701T), isolated from a smear-ripened cheese.</title>
        <authorList>
            <consortium name="US DOE Joint Genome Institute (JGI-PGF)"/>
            <person name="Walter F."/>
            <person name="Albersmeier A."/>
            <person name="Kalinowski J."/>
            <person name="Ruckert C."/>
        </authorList>
    </citation>
    <scope>NUCLEOTIDE SEQUENCE</scope>
    <source>
        <strain evidence="3">KCTC 12988</strain>
    </source>
</reference>
<accession>A0A918TL23</accession>
<name>A0A918TL23_9BACT</name>
<proteinExistence type="predicted"/>
<keyword evidence="1" id="KW-0732">Signal</keyword>
<dbReference type="PROSITE" id="PS51352">
    <property type="entry name" value="THIOREDOXIN_2"/>
    <property type="match status" value="1"/>
</dbReference>
<dbReference type="SUPFAM" id="SSF52833">
    <property type="entry name" value="Thioredoxin-like"/>
    <property type="match status" value="1"/>
</dbReference>
<feature type="chain" id="PRO_5037208502" description="Thioredoxin domain-containing protein" evidence="1">
    <location>
        <begin position="25"/>
        <end position="346"/>
    </location>
</feature>
<dbReference type="InterPro" id="IPR036249">
    <property type="entry name" value="Thioredoxin-like_sf"/>
</dbReference>
<sequence>MVQLRSSNVLTGLLSLFVSFSAFAAPQPPPFIDSISWNTGKESPSLEALNGKSVVVVFFQDWCPICNKWSGQFFKQVEKAYGDDPRVTLVALKTDGGSLSDALGYLDRRTDTGRWIVGVDENASYYRQATGDDKLYYFMAVAPDGSVRKIDKAGMFYGKEANKEFILASDKLRKELVEGAKPLMTLDPPLDPVLQPAIQLAEQGLFLSALNSVSKQANASHLKEDVGRFRLRIAELLGSAIARYEKAIEDESNENRFLVYLSLRKIEEDFGRSAQGQAAGQLASKYSSSSWVRNEEAALKDYQSIMKRAARADDERSRERVAKALVKFAEKYPGTYYGRLATPTKK</sequence>
<evidence type="ECO:0000313" key="3">
    <source>
        <dbReference type="EMBL" id="GHC52615.1"/>
    </source>
</evidence>
<feature type="domain" description="Thioredoxin" evidence="2">
    <location>
        <begin position="23"/>
        <end position="174"/>
    </location>
</feature>
<dbReference type="Proteomes" id="UP000644507">
    <property type="component" value="Unassembled WGS sequence"/>
</dbReference>